<dbReference type="NCBIfam" id="TIGR04057">
    <property type="entry name" value="SusC_RagA_signa"/>
    <property type="match status" value="1"/>
</dbReference>
<feature type="region of interest" description="Disordered" evidence="8">
    <location>
        <begin position="229"/>
        <end position="252"/>
    </location>
</feature>
<feature type="compositionally biased region" description="Polar residues" evidence="8">
    <location>
        <begin position="229"/>
        <end position="242"/>
    </location>
</feature>
<evidence type="ECO:0000256" key="9">
    <source>
        <dbReference type="SAM" id="SignalP"/>
    </source>
</evidence>
<keyword evidence="3 7" id="KW-1134">Transmembrane beta strand</keyword>
<protein>
    <submittedName>
        <fullName evidence="11">SusC/RagA family TonB-linked outer membrane protein</fullName>
    </submittedName>
</protein>
<feature type="domain" description="TonB-dependent receptor plug" evidence="10">
    <location>
        <begin position="151"/>
        <end position="283"/>
    </location>
</feature>
<dbReference type="InterPro" id="IPR012910">
    <property type="entry name" value="Plug_dom"/>
</dbReference>
<keyword evidence="6 7" id="KW-0998">Cell outer membrane</keyword>
<dbReference type="SUPFAM" id="SSF49464">
    <property type="entry name" value="Carboxypeptidase regulatory domain-like"/>
    <property type="match status" value="1"/>
</dbReference>
<organism evidence="11 12">
    <name type="scientific">Chitinophaga defluvii</name>
    <dbReference type="NCBI Taxonomy" id="3163343"/>
    <lineage>
        <taxon>Bacteria</taxon>
        <taxon>Pseudomonadati</taxon>
        <taxon>Bacteroidota</taxon>
        <taxon>Chitinophagia</taxon>
        <taxon>Chitinophagales</taxon>
        <taxon>Chitinophagaceae</taxon>
        <taxon>Chitinophaga</taxon>
    </lineage>
</organism>
<dbReference type="Gene3D" id="2.60.40.1120">
    <property type="entry name" value="Carboxypeptidase-like, regulatory domain"/>
    <property type="match status" value="1"/>
</dbReference>
<comment type="caution">
    <text evidence="11">The sequence shown here is derived from an EMBL/GenBank/DDBJ whole genome shotgun (WGS) entry which is preliminary data.</text>
</comment>
<evidence type="ECO:0000256" key="7">
    <source>
        <dbReference type="PROSITE-ProRule" id="PRU01360"/>
    </source>
</evidence>
<comment type="subcellular location">
    <subcellularLocation>
        <location evidence="1 7">Cell outer membrane</location>
        <topology evidence="1 7">Multi-pass membrane protein</topology>
    </subcellularLocation>
</comment>
<evidence type="ECO:0000259" key="10">
    <source>
        <dbReference type="Pfam" id="PF07715"/>
    </source>
</evidence>
<dbReference type="Gene3D" id="2.170.130.10">
    <property type="entry name" value="TonB-dependent receptor, plug domain"/>
    <property type="match status" value="1"/>
</dbReference>
<keyword evidence="12" id="KW-1185">Reference proteome</keyword>
<keyword evidence="4 7" id="KW-0812">Transmembrane</keyword>
<dbReference type="Pfam" id="PF13715">
    <property type="entry name" value="CarbopepD_reg_2"/>
    <property type="match status" value="1"/>
</dbReference>
<evidence type="ECO:0000256" key="4">
    <source>
        <dbReference type="ARBA" id="ARBA00022692"/>
    </source>
</evidence>
<dbReference type="InterPro" id="IPR023997">
    <property type="entry name" value="TonB-dep_OMP_SusC/RagA_CS"/>
</dbReference>
<dbReference type="Proteomes" id="UP001549749">
    <property type="component" value="Unassembled WGS sequence"/>
</dbReference>
<comment type="similarity">
    <text evidence="7">Belongs to the TonB-dependent receptor family.</text>
</comment>
<evidence type="ECO:0000313" key="11">
    <source>
        <dbReference type="EMBL" id="MET7000863.1"/>
    </source>
</evidence>
<dbReference type="RefSeq" id="WP_354663416.1">
    <property type="nucleotide sequence ID" value="NZ_JBEXAC010000002.1"/>
</dbReference>
<dbReference type="InterPro" id="IPR023996">
    <property type="entry name" value="TonB-dep_OMP_SusC/RagA"/>
</dbReference>
<dbReference type="EMBL" id="JBEXAC010000002">
    <property type="protein sequence ID" value="MET7000863.1"/>
    <property type="molecule type" value="Genomic_DNA"/>
</dbReference>
<dbReference type="Pfam" id="PF07715">
    <property type="entry name" value="Plug"/>
    <property type="match status" value="1"/>
</dbReference>
<dbReference type="PROSITE" id="PS52016">
    <property type="entry name" value="TONB_DEPENDENT_REC_3"/>
    <property type="match status" value="1"/>
</dbReference>
<evidence type="ECO:0000313" key="12">
    <source>
        <dbReference type="Proteomes" id="UP001549749"/>
    </source>
</evidence>
<dbReference type="InterPro" id="IPR037066">
    <property type="entry name" value="Plug_dom_sf"/>
</dbReference>
<evidence type="ECO:0000256" key="3">
    <source>
        <dbReference type="ARBA" id="ARBA00022452"/>
    </source>
</evidence>
<dbReference type="InterPro" id="IPR036942">
    <property type="entry name" value="Beta-barrel_TonB_sf"/>
</dbReference>
<dbReference type="SUPFAM" id="SSF56935">
    <property type="entry name" value="Porins"/>
    <property type="match status" value="1"/>
</dbReference>
<feature type="signal peptide" evidence="9">
    <location>
        <begin position="1"/>
        <end position="26"/>
    </location>
</feature>
<keyword evidence="2 7" id="KW-0813">Transport</keyword>
<sequence>MKTNLRLMKVCVATGLTLTSVLASSAYITASGAGKYLHSGYAALNALHTSSLLSIQQEKEVTGTVRDNKGTPLPGVTVQVKGTSKGTKTDANGHYKLHANAGDILVFSSIGMTGKELTVNAGSEFNIALDESVRGLSELVVTALGVKRSEKSTTYATQQLSGVELTKAKDANLMNALSGKTVGVTIARSSSGVGGSVKVLLRGNKSANGSNQPLYVIDGVPMTNFSTQQPNSTWGGNGTINYSPGRDGGDGISNLNPDDIESISVLKGASSAALYGSQAANGVILITTKKGGAGQTRVNFSSNLTIDQAAYKPKFQNSYGQTDPKATQSWGAKINNAQDNLSDFFRTGTTLTNAINFSAGSNIMQTYFSYANTLSNGIVPGNKLTRHNLNFRETGHFLNDKLTVDGNVNYIVQKVNNGPVSGLYFNPLTGLYLFPRGLDISPYKNNYEIMDPERQLMKQNWPFDEDVQQNPYWIPNRNGSVADRYRTMINVSAKYDLTKTIYLQARGSIDRTNDVYESDIYAGTHPVLSSKDGRFIYSNQTTTQSYGDFIANFTIPAEKFKINAILGTSITDTRTKGETFDTYNNGLYIPNVFTIQNMIMPTYLAATLPENRSQLQAVFANVNLSFNDWVFLDLTGRNDWSSNLSYTNNYSYFYPSAGLTFMLNQMFTMPEIVNYAKLRGSYAVVGNTVPVYITNIQSHLGSNPGTVNFNTRKPFGEMKPEKTRSLELGTSWRFVSNRLNFDFTYYKTNTINQYFEITVPPGTGFSTRFINGGNLENKGVEIMLGYDILKNSQLTWNSAANFSTNKNTVKELAPGIDQFILTEAANNSYQSMIVVGGSYGDIYGKKLLRDEQGRVKLSDKGKPLSEDAFTLIGNPNPKWQAGWNNNIGYKNFSLSFLIDGKFGGQVLSMTQSMLDLYGVSKETGDARDAGGVNVNAVDDQGKAVNKVDAETWYTSVGGRAGVSGEYIYSASNVRLREVALGYSLPLKGTYVKALKLSLVGRNLAYIYKKAPFDPELTMSTGNGLSGVDVFSLPATRSFGLNVNVSF</sequence>
<evidence type="ECO:0000256" key="6">
    <source>
        <dbReference type="ARBA" id="ARBA00023237"/>
    </source>
</evidence>
<evidence type="ECO:0000256" key="1">
    <source>
        <dbReference type="ARBA" id="ARBA00004571"/>
    </source>
</evidence>
<accession>A0ABV2TCU8</accession>
<dbReference type="InterPro" id="IPR008969">
    <property type="entry name" value="CarboxyPept-like_regulatory"/>
</dbReference>
<evidence type="ECO:0000256" key="2">
    <source>
        <dbReference type="ARBA" id="ARBA00022448"/>
    </source>
</evidence>
<dbReference type="InterPro" id="IPR039426">
    <property type="entry name" value="TonB-dep_rcpt-like"/>
</dbReference>
<evidence type="ECO:0000256" key="8">
    <source>
        <dbReference type="SAM" id="MobiDB-lite"/>
    </source>
</evidence>
<proteinExistence type="inferred from homology"/>
<evidence type="ECO:0000256" key="5">
    <source>
        <dbReference type="ARBA" id="ARBA00023136"/>
    </source>
</evidence>
<keyword evidence="5 7" id="KW-0472">Membrane</keyword>
<gene>
    <name evidence="11" type="ORF">ABR189_26000</name>
</gene>
<dbReference type="Gene3D" id="2.40.170.20">
    <property type="entry name" value="TonB-dependent receptor, beta-barrel domain"/>
    <property type="match status" value="1"/>
</dbReference>
<dbReference type="NCBIfam" id="TIGR04056">
    <property type="entry name" value="OMP_RagA_SusC"/>
    <property type="match status" value="1"/>
</dbReference>
<keyword evidence="9" id="KW-0732">Signal</keyword>
<feature type="chain" id="PRO_5046043232" evidence="9">
    <location>
        <begin position="27"/>
        <end position="1046"/>
    </location>
</feature>
<name>A0ABV2TCU8_9BACT</name>
<reference evidence="11 12" key="1">
    <citation type="submission" date="2024-06" db="EMBL/GenBank/DDBJ databases">
        <title>Chitinophaga defluvii sp. nov., isolated from municipal sewage.</title>
        <authorList>
            <person name="Zhang L."/>
        </authorList>
    </citation>
    <scope>NUCLEOTIDE SEQUENCE [LARGE SCALE GENOMIC DNA]</scope>
    <source>
        <strain evidence="11 12">H8</strain>
    </source>
</reference>